<dbReference type="Pfam" id="PF00050">
    <property type="entry name" value="Kazal_1"/>
    <property type="match status" value="1"/>
</dbReference>
<comment type="caution">
    <text evidence="4">The sequence shown here is derived from an EMBL/GenBank/DDBJ whole genome shotgun (WGS) entry which is preliminary data.</text>
</comment>
<evidence type="ECO:0000256" key="2">
    <source>
        <dbReference type="SAM" id="SignalP"/>
    </source>
</evidence>
<evidence type="ECO:0000256" key="1">
    <source>
        <dbReference type="SAM" id="Coils"/>
    </source>
</evidence>
<sequence>MKNLKKILGVACFIFVLSSSPALGNYNEGVSATDTNSVKSIIITADGANVSWVADGYSSQGFKLVWSKNENPTYPLREGDKYNYSSSPEYNHDTVTAFTGSGVYHVRVCEYLGGKCGIYSNQIQVAIGDNSTACTMDYTPVCGKDGKTYSNKCVLDSKGIQKAYYGECTRDEQIQKIEKNAEKLKNSQLDDILSELKELRSLVKEQQNQIKHLQKLLIGVSVVTEAMQNSINQFITYGVDDNTKKLGEGERAAVMYSFKEAFGKLPEDETELADAIKIANGRWPSRFSEEAENKAKEQFKKIYLRFPDMNNSNDAAAVKVMAYGLRQKAENRNLNSERQGIKIFKDIFGKLPRTTDEWNTMQAITYSGATR</sequence>
<evidence type="ECO:0000313" key="4">
    <source>
        <dbReference type="EMBL" id="OGF41882.1"/>
    </source>
</evidence>
<feature type="coiled-coil region" evidence="1">
    <location>
        <begin position="189"/>
        <end position="216"/>
    </location>
</feature>
<keyword evidence="2" id="KW-0732">Signal</keyword>
<dbReference type="Proteomes" id="UP000177579">
    <property type="component" value="Unassembled WGS sequence"/>
</dbReference>
<dbReference type="CDD" id="cd00104">
    <property type="entry name" value="KAZAL_FS"/>
    <property type="match status" value="1"/>
</dbReference>
<feature type="domain" description="Kazal-like" evidence="3">
    <location>
        <begin position="110"/>
        <end position="170"/>
    </location>
</feature>
<protein>
    <recommendedName>
        <fullName evidence="3">Kazal-like domain-containing protein</fullName>
    </recommendedName>
</protein>
<name>A0A1F5TSE3_9BACT</name>
<accession>A0A1F5TSE3</accession>
<dbReference type="Gene3D" id="3.30.60.30">
    <property type="match status" value="1"/>
</dbReference>
<reference evidence="4 5" key="1">
    <citation type="journal article" date="2016" name="Nat. Commun.">
        <title>Thousands of microbial genomes shed light on interconnected biogeochemical processes in an aquifer system.</title>
        <authorList>
            <person name="Anantharaman K."/>
            <person name="Brown C.T."/>
            <person name="Hug L.A."/>
            <person name="Sharon I."/>
            <person name="Castelle C.J."/>
            <person name="Probst A.J."/>
            <person name="Thomas B.C."/>
            <person name="Singh A."/>
            <person name="Wilkins M.J."/>
            <person name="Karaoz U."/>
            <person name="Brodie E.L."/>
            <person name="Williams K.H."/>
            <person name="Hubbard S.S."/>
            <person name="Banfield J.F."/>
        </authorList>
    </citation>
    <scope>NUCLEOTIDE SEQUENCE [LARGE SCALE GENOMIC DNA]</scope>
</reference>
<dbReference type="AlphaFoldDB" id="A0A1F5TSE3"/>
<organism evidence="4 5">
    <name type="scientific">Candidatus Falkowbacteria bacterium RIFOXYD2_FULL_34_120</name>
    <dbReference type="NCBI Taxonomy" id="1798007"/>
    <lineage>
        <taxon>Bacteria</taxon>
        <taxon>Candidatus Falkowiibacteriota</taxon>
    </lineage>
</organism>
<evidence type="ECO:0000259" key="3">
    <source>
        <dbReference type="PROSITE" id="PS51465"/>
    </source>
</evidence>
<dbReference type="SUPFAM" id="SSF100895">
    <property type="entry name" value="Kazal-type serine protease inhibitors"/>
    <property type="match status" value="1"/>
</dbReference>
<dbReference type="EMBL" id="MFGO01000003">
    <property type="protein sequence ID" value="OGF41882.1"/>
    <property type="molecule type" value="Genomic_DNA"/>
</dbReference>
<feature type="chain" id="PRO_5009521417" description="Kazal-like domain-containing protein" evidence="2">
    <location>
        <begin position="25"/>
        <end position="371"/>
    </location>
</feature>
<dbReference type="PROSITE" id="PS51465">
    <property type="entry name" value="KAZAL_2"/>
    <property type="match status" value="1"/>
</dbReference>
<dbReference type="InterPro" id="IPR002350">
    <property type="entry name" value="Kazal_dom"/>
</dbReference>
<evidence type="ECO:0000313" key="5">
    <source>
        <dbReference type="Proteomes" id="UP000177579"/>
    </source>
</evidence>
<keyword evidence="1" id="KW-0175">Coiled coil</keyword>
<proteinExistence type="predicted"/>
<dbReference type="SMART" id="SM00280">
    <property type="entry name" value="KAZAL"/>
    <property type="match status" value="1"/>
</dbReference>
<gene>
    <name evidence="4" type="ORF">A2531_00795</name>
</gene>
<feature type="signal peptide" evidence="2">
    <location>
        <begin position="1"/>
        <end position="24"/>
    </location>
</feature>
<dbReference type="InterPro" id="IPR036058">
    <property type="entry name" value="Kazal_dom_sf"/>
</dbReference>